<reference evidence="3" key="1">
    <citation type="submission" date="2023-07" db="EMBL/GenBank/DDBJ databases">
        <title>Thauera sp. CAU 1555 isolated from sand of Yaerae Beach.</title>
        <authorList>
            <person name="Kim W."/>
        </authorList>
    </citation>
    <scope>NUCLEOTIDE SEQUENCE [LARGE SCALE GENOMIC DNA]</scope>
    <source>
        <strain evidence="3">CAU 1555</strain>
    </source>
</reference>
<feature type="domain" description="Glycosyltransferase 2-like" evidence="1">
    <location>
        <begin position="20"/>
        <end position="138"/>
    </location>
</feature>
<sequence>MHDGYRASPTPQPGYRPGVTVVVATYNRARFLPEALQSLLAQSLPPARIVVIDDGSTDGTVDALAPFVDRVEYLRQENGGKARALNRVLPTVDTEFVWFFDDDDAAHPHAIESLIAPLVEHPSAAFSFGTFSEVRTDGNLLSSTRHAVPYPHADLSEHFQRLALFRACNIMMSGALLRTAAVCEVGGFDEDMLRGQDYDMMIRLASRYGHRFCGREVFVVRIHDAPRGPSRELHANAERERIWAKYNARIGNRMMRELPLSAFAPDGLVPESPAALRAALLTRAWALATKLGTSVSVSDILNAFKADSRSPLTASERQVLVEAFNHMFFAEQTHRAAIRLLHLLHAPAARNALTLLGKGLYWGALNHASNWRSKYASGLLGWILCGAAYVASRGDQQRPASSDAY</sequence>
<comment type="caution">
    <text evidence="2">The sequence shown here is derived from an EMBL/GenBank/DDBJ whole genome shotgun (WGS) entry which is preliminary data.</text>
</comment>
<dbReference type="EMBL" id="JACYTO010000002">
    <property type="protein sequence ID" value="MBD8504572.1"/>
    <property type="molecule type" value="Genomic_DNA"/>
</dbReference>
<keyword evidence="3" id="KW-1185">Reference proteome</keyword>
<dbReference type="PANTHER" id="PTHR43685:SF2">
    <property type="entry name" value="GLYCOSYLTRANSFERASE 2-LIKE DOMAIN-CONTAINING PROTEIN"/>
    <property type="match status" value="1"/>
</dbReference>
<dbReference type="Proteomes" id="UP000603602">
    <property type="component" value="Unassembled WGS sequence"/>
</dbReference>
<evidence type="ECO:0000259" key="1">
    <source>
        <dbReference type="Pfam" id="PF00535"/>
    </source>
</evidence>
<dbReference type="InterPro" id="IPR001173">
    <property type="entry name" value="Glyco_trans_2-like"/>
</dbReference>
<dbReference type="CDD" id="cd00761">
    <property type="entry name" value="Glyco_tranf_GTA_type"/>
    <property type="match status" value="1"/>
</dbReference>
<dbReference type="Gene3D" id="3.90.550.10">
    <property type="entry name" value="Spore Coat Polysaccharide Biosynthesis Protein SpsA, Chain A"/>
    <property type="match status" value="1"/>
</dbReference>
<dbReference type="Pfam" id="PF00535">
    <property type="entry name" value="Glycos_transf_2"/>
    <property type="match status" value="1"/>
</dbReference>
<organism evidence="2 3">
    <name type="scientific">Thauera sedimentorum</name>
    <dbReference type="NCBI Taxonomy" id="2767595"/>
    <lineage>
        <taxon>Bacteria</taxon>
        <taxon>Pseudomonadati</taxon>
        <taxon>Pseudomonadota</taxon>
        <taxon>Betaproteobacteria</taxon>
        <taxon>Rhodocyclales</taxon>
        <taxon>Zoogloeaceae</taxon>
        <taxon>Thauera</taxon>
    </lineage>
</organism>
<dbReference type="InterPro" id="IPR050834">
    <property type="entry name" value="Glycosyltransf_2"/>
</dbReference>
<name>A0ABR9BDW9_9RHOO</name>
<dbReference type="PANTHER" id="PTHR43685">
    <property type="entry name" value="GLYCOSYLTRANSFERASE"/>
    <property type="match status" value="1"/>
</dbReference>
<gene>
    <name evidence="2" type="ORF">IFO67_16905</name>
</gene>
<dbReference type="SUPFAM" id="SSF53448">
    <property type="entry name" value="Nucleotide-diphospho-sugar transferases"/>
    <property type="match status" value="1"/>
</dbReference>
<evidence type="ECO:0000313" key="2">
    <source>
        <dbReference type="EMBL" id="MBD8504572.1"/>
    </source>
</evidence>
<dbReference type="RefSeq" id="WP_187719302.1">
    <property type="nucleotide sequence ID" value="NZ_JACTAH010000002.1"/>
</dbReference>
<protein>
    <submittedName>
        <fullName evidence="2">Glycosyltransferase family 2 protein</fullName>
    </submittedName>
</protein>
<proteinExistence type="predicted"/>
<accession>A0ABR9BDW9</accession>
<evidence type="ECO:0000313" key="3">
    <source>
        <dbReference type="Proteomes" id="UP000603602"/>
    </source>
</evidence>
<dbReference type="InterPro" id="IPR029044">
    <property type="entry name" value="Nucleotide-diphossugar_trans"/>
</dbReference>